<evidence type="ECO:0000313" key="1">
    <source>
        <dbReference type="EMBL" id="KKL56250.1"/>
    </source>
</evidence>
<accession>A0A0F9FG97</accession>
<protein>
    <submittedName>
        <fullName evidence="1">Uncharacterized protein</fullName>
    </submittedName>
</protein>
<gene>
    <name evidence="1" type="ORF">LCGC14_2247310</name>
</gene>
<dbReference type="AlphaFoldDB" id="A0A0F9FG97"/>
<reference evidence="1" key="1">
    <citation type="journal article" date="2015" name="Nature">
        <title>Complex archaea that bridge the gap between prokaryotes and eukaryotes.</title>
        <authorList>
            <person name="Spang A."/>
            <person name="Saw J.H."/>
            <person name="Jorgensen S.L."/>
            <person name="Zaremba-Niedzwiedzka K."/>
            <person name="Martijn J."/>
            <person name="Lind A.E."/>
            <person name="van Eijk R."/>
            <person name="Schleper C."/>
            <person name="Guy L."/>
            <person name="Ettema T.J."/>
        </authorList>
    </citation>
    <scope>NUCLEOTIDE SEQUENCE</scope>
</reference>
<dbReference type="EMBL" id="LAZR01030558">
    <property type="protein sequence ID" value="KKL56250.1"/>
    <property type="molecule type" value="Genomic_DNA"/>
</dbReference>
<name>A0A0F9FG97_9ZZZZ</name>
<organism evidence="1">
    <name type="scientific">marine sediment metagenome</name>
    <dbReference type="NCBI Taxonomy" id="412755"/>
    <lineage>
        <taxon>unclassified sequences</taxon>
        <taxon>metagenomes</taxon>
        <taxon>ecological metagenomes</taxon>
    </lineage>
</organism>
<proteinExistence type="predicted"/>
<comment type="caution">
    <text evidence="1">The sequence shown here is derived from an EMBL/GenBank/DDBJ whole genome shotgun (WGS) entry which is preliminary data.</text>
</comment>
<sequence>MIYLYSDPQKCIHHFRCPKCKFKDWEEMTGEEVEIIRLKQGSGAV</sequence>